<evidence type="ECO:0000256" key="1">
    <source>
        <dbReference type="SAM" id="Phobius"/>
    </source>
</evidence>
<dbReference type="Proteomes" id="UP000078512">
    <property type="component" value="Unassembled WGS sequence"/>
</dbReference>
<dbReference type="OrthoDB" id="2423451at2759"/>
<proteinExistence type="predicted"/>
<gene>
    <name evidence="2" type="ORF">K457DRAFT_130285</name>
</gene>
<feature type="transmembrane region" description="Helical" evidence="1">
    <location>
        <begin position="374"/>
        <end position="393"/>
    </location>
</feature>
<keyword evidence="1" id="KW-0812">Transmembrane</keyword>
<accession>A0A197JGX2</accession>
<evidence type="ECO:0000313" key="2">
    <source>
        <dbReference type="EMBL" id="OAQ23751.1"/>
    </source>
</evidence>
<reference evidence="2 3" key="1">
    <citation type="submission" date="2016-05" db="EMBL/GenBank/DDBJ databases">
        <title>Genome sequencing reveals origins of a unique bacterial endosymbiosis in the earliest lineages of terrestrial Fungi.</title>
        <authorList>
            <consortium name="DOE Joint Genome Institute"/>
            <person name="Uehling J."/>
            <person name="Gryganskyi A."/>
            <person name="Hameed K."/>
            <person name="Tschaplinski T."/>
            <person name="Misztal P."/>
            <person name="Wu S."/>
            <person name="Desiro A."/>
            <person name="Vande Pol N."/>
            <person name="Du Z.-Y."/>
            <person name="Zienkiewicz A."/>
            <person name="Zienkiewicz K."/>
            <person name="Morin E."/>
            <person name="Tisserant E."/>
            <person name="Splivallo R."/>
            <person name="Hainaut M."/>
            <person name="Henrissat B."/>
            <person name="Ohm R."/>
            <person name="Kuo A."/>
            <person name="Yan J."/>
            <person name="Lipzen A."/>
            <person name="Nolan M."/>
            <person name="Labutti K."/>
            <person name="Barry K."/>
            <person name="Goldstein A."/>
            <person name="Labbe J."/>
            <person name="Schadt C."/>
            <person name="Tuskan G."/>
            <person name="Grigoriev I."/>
            <person name="Martin F."/>
            <person name="Vilgalys R."/>
            <person name="Bonito G."/>
        </authorList>
    </citation>
    <scope>NUCLEOTIDE SEQUENCE [LARGE SCALE GENOMIC DNA]</scope>
    <source>
        <strain evidence="2 3">AG-77</strain>
    </source>
</reference>
<dbReference type="EMBL" id="KV442109">
    <property type="protein sequence ID" value="OAQ23751.1"/>
    <property type="molecule type" value="Genomic_DNA"/>
</dbReference>
<sequence length="406" mass="42646">MGQLTVNCFAEGASNTLYAFAFGYDLSAKTGDGAVAILLQSNSSPSTPDALTWQVVSTINKSELFSFMNNSDIRCTADPSGGFLVISQDAFALGSSQGRPGGFRYDPNLTTSSTTTTGKGGWVNVDSPLSYSWTDISVGGDFFYLTAGSPNSYNFYQAYIHNGFGNSLTIGMLNKAVTPNMLVSTNTTWSLGSSVTSVDRLKLSATTMFMWGAGASSNPLFGVATLPQTGPLSTTGPSLKLGNYTTPVKCASPQVYNEKLYQYCAVNQVHGQTYEIDGWDGTKAMSPISMTQSPTDTMDSYTVSAVFGDSSTSYMLIQSANTASAGASTAPVQVKALVLSGTAAGTIVDVPNNVTVSDNLSYQAKPASQTGSNLLMTLIIIFVVLAICGGLCGSNKKKIKAIILYE</sequence>
<keyword evidence="1" id="KW-1133">Transmembrane helix</keyword>
<dbReference type="AlphaFoldDB" id="A0A197JGX2"/>
<keyword evidence="3" id="KW-1185">Reference proteome</keyword>
<keyword evidence="1" id="KW-0472">Membrane</keyword>
<organism evidence="2 3">
    <name type="scientific">Linnemannia elongata AG-77</name>
    <dbReference type="NCBI Taxonomy" id="1314771"/>
    <lineage>
        <taxon>Eukaryota</taxon>
        <taxon>Fungi</taxon>
        <taxon>Fungi incertae sedis</taxon>
        <taxon>Mucoromycota</taxon>
        <taxon>Mortierellomycotina</taxon>
        <taxon>Mortierellomycetes</taxon>
        <taxon>Mortierellales</taxon>
        <taxon>Mortierellaceae</taxon>
        <taxon>Linnemannia</taxon>
    </lineage>
</organism>
<name>A0A197JGX2_9FUNG</name>
<protein>
    <submittedName>
        <fullName evidence="2">Uncharacterized protein</fullName>
    </submittedName>
</protein>
<evidence type="ECO:0000313" key="3">
    <source>
        <dbReference type="Proteomes" id="UP000078512"/>
    </source>
</evidence>